<name>A0ACC0URI0_9HYPO</name>
<protein>
    <submittedName>
        <fullName evidence="1">Uncharacterized protein</fullName>
    </submittedName>
</protein>
<evidence type="ECO:0000313" key="2">
    <source>
        <dbReference type="Proteomes" id="UP001163324"/>
    </source>
</evidence>
<organism evidence="1 2">
    <name type="scientific">Trichothecium roseum</name>
    <dbReference type="NCBI Taxonomy" id="47278"/>
    <lineage>
        <taxon>Eukaryota</taxon>
        <taxon>Fungi</taxon>
        <taxon>Dikarya</taxon>
        <taxon>Ascomycota</taxon>
        <taxon>Pezizomycotina</taxon>
        <taxon>Sordariomycetes</taxon>
        <taxon>Hypocreomycetidae</taxon>
        <taxon>Hypocreales</taxon>
        <taxon>Hypocreales incertae sedis</taxon>
        <taxon>Trichothecium</taxon>
    </lineage>
</organism>
<proteinExistence type="predicted"/>
<keyword evidence="2" id="KW-1185">Reference proteome</keyword>
<comment type="caution">
    <text evidence="1">The sequence shown here is derived from an EMBL/GenBank/DDBJ whole genome shotgun (WGS) entry which is preliminary data.</text>
</comment>
<dbReference type="EMBL" id="CM047949">
    <property type="protein sequence ID" value="KAI9896114.1"/>
    <property type="molecule type" value="Genomic_DNA"/>
</dbReference>
<evidence type="ECO:0000313" key="1">
    <source>
        <dbReference type="EMBL" id="KAI9896114.1"/>
    </source>
</evidence>
<accession>A0ACC0URI0</accession>
<gene>
    <name evidence="1" type="ORF">N3K66_009014</name>
</gene>
<sequence length="354" mass="39465">MCNSPLHQFLVDLPKCEHHVHIEGTMSAKLLFELAEKNSVTLPKDDPAFKSSESLESRYENWKNLDDFLHYFFIGFSVLITESDFELLTYDHLQNVYGQGVRHTEIFFDPQMHIERGISYATVIAGMTRGRQRAMEEFGNLTVEFIPCLVRHLPVPSALSMLDEVVKAGHFADGTVLGFGMSSTEKGMHPSLFAPVYDAAKQASITNLTAHCGEEGPAAYVRDGISQLGITRVDHGRRAVEDDELIEQLARDGTMLTLCPWSNLVLQGIEKIEDLPVRRFLDAGVRFSINSDDPGYQGGDLLRSFCAVQEAFDLSVDEWVTISENAISGSWCSDDRKNSLRAGLKDVVDAWGKA</sequence>
<reference evidence="1" key="1">
    <citation type="submission" date="2022-10" db="EMBL/GenBank/DDBJ databases">
        <title>Complete Genome of Trichothecium roseum strain YXFP-22015, a Plant Pathogen Isolated from Citrus.</title>
        <authorList>
            <person name="Wang Y."/>
            <person name="Zhu L."/>
        </authorList>
    </citation>
    <scope>NUCLEOTIDE SEQUENCE</scope>
    <source>
        <strain evidence="1">YXFP-22015</strain>
    </source>
</reference>
<dbReference type="Proteomes" id="UP001163324">
    <property type="component" value="Chromosome 10"/>
</dbReference>